<feature type="domain" description="Sulfatase-modifying factor enzyme-like" evidence="4">
    <location>
        <begin position="169"/>
        <end position="301"/>
    </location>
</feature>
<organism evidence="6 7">
    <name type="scientific">Portibacter lacus</name>
    <dbReference type="NCBI Taxonomy" id="1099794"/>
    <lineage>
        <taxon>Bacteria</taxon>
        <taxon>Pseudomonadati</taxon>
        <taxon>Bacteroidota</taxon>
        <taxon>Saprospiria</taxon>
        <taxon>Saprospirales</taxon>
        <taxon>Haliscomenobacteraceae</taxon>
        <taxon>Portibacter</taxon>
    </lineage>
</organism>
<feature type="domain" description="DinB-like" evidence="5">
    <location>
        <begin position="10"/>
        <end position="121"/>
    </location>
</feature>
<dbReference type="Proteomes" id="UP001156666">
    <property type="component" value="Unassembled WGS sequence"/>
</dbReference>
<evidence type="ECO:0000259" key="5">
    <source>
        <dbReference type="Pfam" id="PF12867"/>
    </source>
</evidence>
<dbReference type="Gene3D" id="3.90.1580.10">
    <property type="entry name" value="paralog of FGE (formylglycine-generating enzyme)"/>
    <property type="match status" value="2"/>
</dbReference>
<dbReference type="InterPro" id="IPR005532">
    <property type="entry name" value="SUMF_dom"/>
</dbReference>
<dbReference type="EMBL" id="BSOH01000021">
    <property type="protein sequence ID" value="GLR18478.1"/>
    <property type="molecule type" value="Genomic_DNA"/>
</dbReference>
<dbReference type="RefSeq" id="WP_235295224.1">
    <property type="nucleotide sequence ID" value="NZ_BSOH01000021.1"/>
</dbReference>
<dbReference type="InterPro" id="IPR042095">
    <property type="entry name" value="SUMF_sf"/>
</dbReference>
<dbReference type="GO" id="GO:0052699">
    <property type="term" value="P:ergothioneine biosynthetic process"/>
    <property type="evidence" value="ECO:0007669"/>
    <property type="project" value="InterPro"/>
</dbReference>
<dbReference type="InterPro" id="IPR016187">
    <property type="entry name" value="CTDL_fold"/>
</dbReference>
<evidence type="ECO:0000313" key="7">
    <source>
        <dbReference type="Proteomes" id="UP001156666"/>
    </source>
</evidence>
<reference evidence="6" key="1">
    <citation type="journal article" date="2014" name="Int. J. Syst. Evol. Microbiol.">
        <title>Complete genome sequence of Corynebacterium casei LMG S-19264T (=DSM 44701T), isolated from a smear-ripened cheese.</title>
        <authorList>
            <consortium name="US DOE Joint Genome Institute (JGI-PGF)"/>
            <person name="Walter F."/>
            <person name="Albersmeier A."/>
            <person name="Kalinowski J."/>
            <person name="Ruckert C."/>
        </authorList>
    </citation>
    <scope>NUCLEOTIDE SEQUENCE</scope>
    <source>
        <strain evidence="6">NBRC 108769</strain>
    </source>
</reference>
<dbReference type="InterPro" id="IPR051043">
    <property type="entry name" value="Sulfatase_Mod_Factor_Kinase"/>
</dbReference>
<sequence>MNIAEKYISVRGYTEQLCEPLQVEDYIPQPEAFVSPPKWHLAHTTWFFEAFVLEPNIPTYQRYHEDFSFLFNSYYNAAGDRIFRADRGNITRPGVQEIYEYRAYVDKAMESLLDKEELKDLIIIGLNHEQQHQELLITDLKFTFSGNPIHPVYKDGFSIANGHNAHHNKVSVSEGVYEIGHEGSGFFYDNEKGRHKVYLHDFTIDNFLVTNGEYLAFINDGGYEKANLWLDEGWAWVNDRKAAAPLYWYNIEGAWKQYTLGGLKEIEEGQVLAHVNFYEAYAYAEWAGRRLPTEFEWEIASDQLDWGARWEWTHSAYLPYPGFKTAEGALGEYNGKFMINQMVLRGGSQATSPGHSRKTYRNFFHASSQWQSFGIRLADK</sequence>
<dbReference type="Pfam" id="PF03781">
    <property type="entry name" value="FGE-sulfatase"/>
    <property type="match status" value="1"/>
</dbReference>
<evidence type="ECO:0000259" key="4">
    <source>
        <dbReference type="Pfam" id="PF03781"/>
    </source>
</evidence>
<dbReference type="InterPro" id="IPR017806">
    <property type="entry name" value="EgtB"/>
</dbReference>
<evidence type="ECO:0000313" key="6">
    <source>
        <dbReference type="EMBL" id="GLR18478.1"/>
    </source>
</evidence>
<dbReference type="PANTHER" id="PTHR23150">
    <property type="entry name" value="SULFATASE MODIFYING FACTOR 1, 2"/>
    <property type="match status" value="1"/>
</dbReference>
<keyword evidence="1" id="KW-0560">Oxidoreductase</keyword>
<name>A0AA37WF55_9BACT</name>
<gene>
    <name evidence="6" type="ORF">GCM10007940_30940</name>
</gene>
<proteinExistence type="predicted"/>
<reference evidence="6" key="2">
    <citation type="submission" date="2023-01" db="EMBL/GenBank/DDBJ databases">
        <title>Draft genome sequence of Portibacter lacus strain NBRC 108769.</title>
        <authorList>
            <person name="Sun Q."/>
            <person name="Mori K."/>
        </authorList>
    </citation>
    <scope>NUCLEOTIDE SEQUENCE</scope>
    <source>
        <strain evidence="6">NBRC 108769</strain>
    </source>
</reference>
<keyword evidence="7" id="KW-1185">Reference proteome</keyword>
<protein>
    <submittedName>
        <fullName evidence="6">Ergothioneine biosynthesis protein EgtB</fullName>
    </submittedName>
</protein>
<comment type="caution">
    <text evidence="6">The sequence shown here is derived from an EMBL/GenBank/DDBJ whole genome shotgun (WGS) entry which is preliminary data.</text>
</comment>
<dbReference type="SUPFAM" id="SSF56436">
    <property type="entry name" value="C-type lectin-like"/>
    <property type="match status" value="1"/>
</dbReference>
<dbReference type="InterPro" id="IPR024775">
    <property type="entry name" value="DinB-like"/>
</dbReference>
<dbReference type="AlphaFoldDB" id="A0AA37WF55"/>
<dbReference type="PANTHER" id="PTHR23150:SF36">
    <property type="entry name" value="HERCYNINE OXYGENASE"/>
    <property type="match status" value="1"/>
</dbReference>
<evidence type="ECO:0000256" key="3">
    <source>
        <dbReference type="ARBA" id="ARBA00037882"/>
    </source>
</evidence>
<accession>A0AA37WF55</accession>
<dbReference type="NCBIfam" id="TIGR03440">
    <property type="entry name" value="egtB_TIGR03440"/>
    <property type="match status" value="1"/>
</dbReference>
<comment type="pathway">
    <text evidence="3">Amino-acid biosynthesis; ergothioneine biosynthesis.</text>
</comment>
<evidence type="ECO:0000256" key="2">
    <source>
        <dbReference type="ARBA" id="ARBA00023004"/>
    </source>
</evidence>
<evidence type="ECO:0000256" key="1">
    <source>
        <dbReference type="ARBA" id="ARBA00023002"/>
    </source>
</evidence>
<keyword evidence="2" id="KW-0408">Iron</keyword>
<dbReference type="Pfam" id="PF12867">
    <property type="entry name" value="DinB_2"/>
    <property type="match status" value="1"/>
</dbReference>